<reference evidence="1" key="1">
    <citation type="submission" date="2019-12" db="EMBL/GenBank/DDBJ databases">
        <title>An insight into the sialome of adult female Ixodes ricinus ticks feeding for 6 days.</title>
        <authorList>
            <person name="Perner J."/>
            <person name="Ribeiro J.M.C."/>
        </authorList>
    </citation>
    <scope>NUCLEOTIDE SEQUENCE</scope>
    <source>
        <strain evidence="1">Semi-engorged</strain>
        <tissue evidence="1">Salivary glands</tissue>
    </source>
</reference>
<sequence>MAVHKYVLHVHVGAAAMVEVAADVSTVFGIHDVAVFLVEEASSGREPRWFCTIAGALEWPSLRLGVAFARLVCLCLGRLLHLEGLLLLLGHCA</sequence>
<proteinExistence type="predicted"/>
<accession>A0A6B0U2W2</accession>
<dbReference type="EMBL" id="GIFC01004739">
    <property type="protein sequence ID" value="MXU86822.1"/>
    <property type="molecule type" value="Transcribed_RNA"/>
</dbReference>
<dbReference type="AlphaFoldDB" id="A0A6B0U2W2"/>
<evidence type="ECO:0000313" key="1">
    <source>
        <dbReference type="EMBL" id="MXU86822.1"/>
    </source>
</evidence>
<organism evidence="1">
    <name type="scientific">Ixodes ricinus</name>
    <name type="common">Common tick</name>
    <name type="synonym">Acarus ricinus</name>
    <dbReference type="NCBI Taxonomy" id="34613"/>
    <lineage>
        <taxon>Eukaryota</taxon>
        <taxon>Metazoa</taxon>
        <taxon>Ecdysozoa</taxon>
        <taxon>Arthropoda</taxon>
        <taxon>Chelicerata</taxon>
        <taxon>Arachnida</taxon>
        <taxon>Acari</taxon>
        <taxon>Parasitiformes</taxon>
        <taxon>Ixodida</taxon>
        <taxon>Ixodoidea</taxon>
        <taxon>Ixodidae</taxon>
        <taxon>Ixodinae</taxon>
        <taxon>Ixodes</taxon>
    </lineage>
</organism>
<protein>
    <submittedName>
        <fullName evidence="1">Uncharacterized protein</fullName>
    </submittedName>
</protein>
<name>A0A6B0U2W2_IXORI</name>